<dbReference type="Pfam" id="PF01694">
    <property type="entry name" value="Rhomboid"/>
    <property type="match status" value="1"/>
</dbReference>
<protein>
    <submittedName>
        <fullName evidence="13">Inactive rhomboid protein 1-like</fullName>
    </submittedName>
</protein>
<feature type="transmembrane region" description="Helical" evidence="9">
    <location>
        <begin position="761"/>
        <end position="782"/>
    </location>
</feature>
<keyword evidence="5" id="KW-0256">Endoplasmic reticulum</keyword>
<feature type="transmembrane region" description="Helical" evidence="9">
    <location>
        <begin position="613"/>
        <end position="637"/>
    </location>
</feature>
<dbReference type="Proteomes" id="UP000694865">
    <property type="component" value="Unplaced"/>
</dbReference>
<evidence type="ECO:0000256" key="7">
    <source>
        <dbReference type="ARBA" id="ARBA00023136"/>
    </source>
</evidence>
<evidence type="ECO:0000256" key="6">
    <source>
        <dbReference type="ARBA" id="ARBA00022989"/>
    </source>
</evidence>
<dbReference type="InterPro" id="IPR022764">
    <property type="entry name" value="Peptidase_S54_rhomboid_dom"/>
</dbReference>
<evidence type="ECO:0000256" key="8">
    <source>
        <dbReference type="SAM" id="MobiDB-lite"/>
    </source>
</evidence>
<dbReference type="GeneID" id="100373213"/>
<feature type="transmembrane region" description="Helical" evidence="9">
    <location>
        <begin position="649"/>
        <end position="668"/>
    </location>
</feature>
<dbReference type="InterPro" id="IPR035952">
    <property type="entry name" value="Rhomboid-like_sf"/>
</dbReference>
<dbReference type="PANTHER" id="PTHR45965:SF3">
    <property type="entry name" value="INACTIVE RHOMBOID PROTEIN 1"/>
    <property type="match status" value="1"/>
</dbReference>
<keyword evidence="7 9" id="KW-0472">Membrane</keyword>
<evidence type="ECO:0000256" key="4">
    <source>
        <dbReference type="ARBA" id="ARBA00022692"/>
    </source>
</evidence>
<evidence type="ECO:0000256" key="2">
    <source>
        <dbReference type="ARBA" id="ARBA00004477"/>
    </source>
</evidence>
<dbReference type="PANTHER" id="PTHR45965">
    <property type="entry name" value="INACTIVE RHOMBOID PROTEIN"/>
    <property type="match status" value="1"/>
</dbReference>
<feature type="region of interest" description="Disordered" evidence="8">
    <location>
        <begin position="236"/>
        <end position="267"/>
    </location>
</feature>
<comment type="function">
    <text evidence="1">Regulates ADAM17 protease, a sheddase of the epidermal growth factor (EGF) receptor ligands and TNF, thereby plays a role in sleep, cell survival, proliferation, migration and inflammation. Does not exhibit any protease activity on its own.</text>
</comment>
<evidence type="ECO:0000256" key="5">
    <source>
        <dbReference type="ARBA" id="ARBA00022824"/>
    </source>
</evidence>
<accession>A0ABM0M8L1</accession>
<feature type="domain" description="Inactive rhomboid protein 1/2 N-terminal" evidence="11">
    <location>
        <begin position="77"/>
        <end position="215"/>
    </location>
</feature>
<name>A0ABM0M8L1_SACKO</name>
<proteinExistence type="inferred from homology"/>
<dbReference type="Pfam" id="PF12595">
    <property type="entry name" value="iRhom1-2_N"/>
    <property type="match status" value="1"/>
</dbReference>
<dbReference type="SUPFAM" id="SSF144091">
    <property type="entry name" value="Rhomboid-like"/>
    <property type="match status" value="1"/>
</dbReference>
<feature type="domain" description="Peptidase S54 rhomboid" evidence="10">
    <location>
        <begin position="608"/>
        <end position="745"/>
    </location>
</feature>
<dbReference type="RefSeq" id="XP_006816352.1">
    <property type="nucleotide sequence ID" value="XM_006816289.1"/>
</dbReference>
<gene>
    <name evidence="13" type="primary">LOC100373213</name>
</gene>
<feature type="compositionally biased region" description="Basic and acidic residues" evidence="8">
    <location>
        <begin position="246"/>
        <end position="256"/>
    </location>
</feature>
<reference evidence="13" key="1">
    <citation type="submission" date="2025-08" db="UniProtKB">
        <authorList>
            <consortium name="RefSeq"/>
        </authorList>
    </citation>
    <scope>IDENTIFICATION</scope>
    <source>
        <tissue evidence="13">Testes</tissue>
    </source>
</reference>
<evidence type="ECO:0000256" key="3">
    <source>
        <dbReference type="ARBA" id="ARBA00009045"/>
    </source>
</evidence>
<keyword evidence="12" id="KW-1185">Reference proteome</keyword>
<feature type="transmembrane region" description="Helical" evidence="9">
    <location>
        <begin position="704"/>
        <end position="724"/>
    </location>
</feature>
<keyword evidence="6 9" id="KW-1133">Transmembrane helix</keyword>
<dbReference type="InterPro" id="IPR051512">
    <property type="entry name" value="Inactive_Rhomboid"/>
</dbReference>
<comment type="subcellular location">
    <subcellularLocation>
        <location evidence="2">Endoplasmic reticulum membrane</location>
        <topology evidence="2">Multi-pass membrane protein</topology>
    </subcellularLocation>
</comment>
<comment type="similarity">
    <text evidence="3">Belongs to the peptidase S54 family.</text>
</comment>
<evidence type="ECO:0000313" key="13">
    <source>
        <dbReference type="RefSeq" id="XP_006816352.1"/>
    </source>
</evidence>
<feature type="transmembrane region" description="Helical" evidence="9">
    <location>
        <begin position="730"/>
        <end position="749"/>
    </location>
</feature>
<evidence type="ECO:0000259" key="10">
    <source>
        <dbReference type="Pfam" id="PF01694"/>
    </source>
</evidence>
<feature type="transmembrane region" description="Helical" evidence="9">
    <location>
        <begin position="370"/>
        <end position="392"/>
    </location>
</feature>
<evidence type="ECO:0000259" key="11">
    <source>
        <dbReference type="Pfam" id="PF12595"/>
    </source>
</evidence>
<feature type="region of interest" description="Disordered" evidence="8">
    <location>
        <begin position="149"/>
        <end position="184"/>
    </location>
</feature>
<organism evidence="12 13">
    <name type="scientific">Saccoglossus kowalevskii</name>
    <name type="common">Acorn worm</name>
    <dbReference type="NCBI Taxonomy" id="10224"/>
    <lineage>
        <taxon>Eukaryota</taxon>
        <taxon>Metazoa</taxon>
        <taxon>Hemichordata</taxon>
        <taxon>Enteropneusta</taxon>
        <taxon>Harrimaniidae</taxon>
        <taxon>Saccoglossus</taxon>
    </lineage>
</organism>
<sequence>MNVYTTALPPHNKTCMDMCERISKGTAGFFGVGANCDEDQKKWQQRRCRGRSFRRFKKDVVEDIQTRRMEQELEGIPQIVDPLARGRAFRFPPGSDEVDAPRQLRPTLSTATATSSIVRRQVTRAQQRGKRESVAKLGWKTLGTVVGKMTGAPRRGTISQSTHTQRKPPGLHSRSFAPSTLIDEDSDFDDELDTSFFTGHVLSPSSESLYDEVFFDFSPKTPRRAMPTIEEKALESEMTASSHFQKTLEKPEKPGLDEIDATAQPPPAYDEVIRPKEVEYLQMVPTGFGWKKKAADKRFEVAPTAPEKPIRRNKIDLDKILDAAFDNSDRHEFGKGLVGEWLHTSYKTQRMDTMVEEQLEKLEADHRPYFTYWITFVHVLITIMAIGVYGFAPVGFTLREQSDLILMSNLAVESVGFYEPENFWLGPRSADLIHLGAKYSPCMHTDARVLQAILNDKEYENTTGCCIKNDKAGCVQTTQAFCSETFAVFEKWSDTNPGPQGRTSGAVCGQDPRACTTPASVLPHEWPDDITKWPICRKTAQSSLDHMKCEMSGHPCCVGIQGECQIHTREYCDFVSGFFHEEATLCSQVDCIDNICGLIRPRHPKYPDQFYRLWLSLFLHAGLLHLALTVVFQMTILRDLEKLAGWLRISLIYMMSGVAGNLLSAIFIPYRAEVGPAASLFGILACLIVEVLQSWQLLEKPGIALLKLLGIVGVLLILGLLPWIDNFAAIGGFCSGILLAFTFLPYIYFGEFDKTRKRIQIGVCLGLYILLMILGYMVFYLYPVLDCSWCYYFNCIPFTDNFCDNMEMKLKPRQYELV</sequence>
<evidence type="ECO:0000256" key="9">
    <source>
        <dbReference type="SAM" id="Phobius"/>
    </source>
</evidence>
<dbReference type="Gene3D" id="1.20.1540.10">
    <property type="entry name" value="Rhomboid-like"/>
    <property type="match status" value="1"/>
</dbReference>
<evidence type="ECO:0000256" key="1">
    <source>
        <dbReference type="ARBA" id="ARBA00002661"/>
    </source>
</evidence>
<evidence type="ECO:0000313" key="12">
    <source>
        <dbReference type="Proteomes" id="UP000694865"/>
    </source>
</evidence>
<keyword evidence="4 9" id="KW-0812">Transmembrane</keyword>
<dbReference type="InterPro" id="IPR022241">
    <property type="entry name" value="iRhom1_2_N"/>
</dbReference>